<evidence type="ECO:0000313" key="1">
    <source>
        <dbReference type="EMBL" id="TWI83710.1"/>
    </source>
</evidence>
<gene>
    <name evidence="1" type="ORF">IQ13_1823</name>
</gene>
<organism evidence="1 2">
    <name type="scientific">Lacibacter cauensis</name>
    <dbReference type="NCBI Taxonomy" id="510947"/>
    <lineage>
        <taxon>Bacteria</taxon>
        <taxon>Pseudomonadati</taxon>
        <taxon>Bacteroidota</taxon>
        <taxon>Chitinophagia</taxon>
        <taxon>Chitinophagales</taxon>
        <taxon>Chitinophagaceae</taxon>
        <taxon>Lacibacter</taxon>
    </lineage>
</organism>
<proteinExistence type="predicted"/>
<protein>
    <submittedName>
        <fullName evidence="1">Uncharacterized protein</fullName>
    </submittedName>
</protein>
<keyword evidence="2" id="KW-1185">Reference proteome</keyword>
<dbReference type="RefSeq" id="WP_199758214.1">
    <property type="nucleotide sequence ID" value="NZ_VLLE01000003.1"/>
</dbReference>
<dbReference type="AlphaFoldDB" id="A0A562SSD3"/>
<dbReference type="Proteomes" id="UP000316167">
    <property type="component" value="Unassembled WGS sequence"/>
</dbReference>
<name>A0A562SSD3_9BACT</name>
<reference evidence="1 2" key="1">
    <citation type="journal article" date="2015" name="Stand. Genomic Sci.">
        <title>Genomic Encyclopedia of Bacterial and Archaeal Type Strains, Phase III: the genomes of soil and plant-associated and newly described type strains.</title>
        <authorList>
            <person name="Whitman W.B."/>
            <person name="Woyke T."/>
            <person name="Klenk H.P."/>
            <person name="Zhou Y."/>
            <person name="Lilburn T.G."/>
            <person name="Beck B.J."/>
            <person name="De Vos P."/>
            <person name="Vandamme P."/>
            <person name="Eisen J.A."/>
            <person name="Garrity G."/>
            <person name="Hugenholtz P."/>
            <person name="Kyrpides N.C."/>
        </authorList>
    </citation>
    <scope>NUCLEOTIDE SEQUENCE [LARGE SCALE GENOMIC DNA]</scope>
    <source>
        <strain evidence="1 2">CGMCC 1.7271</strain>
    </source>
</reference>
<sequence length="57" mass="6528">MQDLINRLMEKGLTEQQAYAAIDVIKTFAKEKFPIFGGAIDKLFDKYGPKDDDDFLD</sequence>
<evidence type="ECO:0000313" key="2">
    <source>
        <dbReference type="Proteomes" id="UP000316167"/>
    </source>
</evidence>
<comment type="caution">
    <text evidence="1">The sequence shown here is derived from an EMBL/GenBank/DDBJ whole genome shotgun (WGS) entry which is preliminary data.</text>
</comment>
<dbReference type="EMBL" id="VLLE01000003">
    <property type="protein sequence ID" value="TWI83710.1"/>
    <property type="molecule type" value="Genomic_DNA"/>
</dbReference>
<accession>A0A562SSD3</accession>